<dbReference type="KEGG" id="dfa:DFA_01333"/>
<protein>
    <submittedName>
        <fullName evidence="1">Uncharacterized protein</fullName>
    </submittedName>
</protein>
<name>F4PS66_CACFS</name>
<gene>
    <name evidence="1" type="ORF">DFA_01333</name>
</gene>
<organism evidence="1 2">
    <name type="scientific">Cavenderia fasciculata</name>
    <name type="common">Slime mold</name>
    <name type="synonym">Dictyostelium fasciculatum</name>
    <dbReference type="NCBI Taxonomy" id="261658"/>
    <lineage>
        <taxon>Eukaryota</taxon>
        <taxon>Amoebozoa</taxon>
        <taxon>Evosea</taxon>
        <taxon>Eumycetozoa</taxon>
        <taxon>Dictyostelia</taxon>
        <taxon>Acytosteliales</taxon>
        <taxon>Cavenderiaceae</taxon>
        <taxon>Cavenderia</taxon>
    </lineage>
</organism>
<accession>F4PS66</accession>
<evidence type="ECO:0000313" key="2">
    <source>
        <dbReference type="Proteomes" id="UP000007797"/>
    </source>
</evidence>
<reference evidence="2" key="1">
    <citation type="journal article" date="2011" name="Genome Res.">
        <title>Phylogeny-wide analysis of social amoeba genomes highlights ancient origins for complex intercellular communication.</title>
        <authorList>
            <person name="Heidel A.J."/>
            <person name="Lawal H.M."/>
            <person name="Felder M."/>
            <person name="Schilde C."/>
            <person name="Helps N.R."/>
            <person name="Tunggal B."/>
            <person name="Rivero F."/>
            <person name="John U."/>
            <person name="Schleicher M."/>
            <person name="Eichinger L."/>
            <person name="Platzer M."/>
            <person name="Noegel A.A."/>
            <person name="Schaap P."/>
            <person name="Gloeckner G."/>
        </authorList>
    </citation>
    <scope>NUCLEOTIDE SEQUENCE [LARGE SCALE GENOMIC DNA]</scope>
    <source>
        <strain evidence="2">SH3</strain>
    </source>
</reference>
<keyword evidence="2" id="KW-1185">Reference proteome</keyword>
<evidence type="ECO:0000313" key="1">
    <source>
        <dbReference type="EMBL" id="EGG21449.1"/>
    </source>
</evidence>
<sequence length="27" mass="3299">MAREEEVFAMFLFVDWSKIFNPIKRPP</sequence>
<dbReference type="AlphaFoldDB" id="F4PS66"/>
<dbReference type="Proteomes" id="UP000007797">
    <property type="component" value="Unassembled WGS sequence"/>
</dbReference>
<dbReference type="EMBL" id="GL883010">
    <property type="protein sequence ID" value="EGG21449.1"/>
    <property type="molecule type" value="Genomic_DNA"/>
</dbReference>
<proteinExistence type="predicted"/>